<dbReference type="PANTHER" id="PTHR23419">
    <property type="entry name" value="DIVALENT CATION TOLERANCE CUTA-RELATED"/>
    <property type="match status" value="1"/>
</dbReference>
<evidence type="ECO:0000256" key="1">
    <source>
        <dbReference type="ARBA" id="ARBA00010169"/>
    </source>
</evidence>
<gene>
    <name evidence="2" type="ORF">MNBD_GAMMA26-942</name>
</gene>
<dbReference type="GO" id="GO:0010038">
    <property type="term" value="P:response to metal ion"/>
    <property type="evidence" value="ECO:0007669"/>
    <property type="project" value="InterPro"/>
</dbReference>
<accession>A0A3B1AWM4</accession>
<dbReference type="InterPro" id="IPR015867">
    <property type="entry name" value="N-reg_PII/ATP_PRibTrfase_C"/>
</dbReference>
<dbReference type="Gene3D" id="3.30.70.120">
    <property type="match status" value="1"/>
</dbReference>
<sequence>MNSCQKKAPYPDNCPLTTAPFILYLCAMPTPVLLTLCTCPDRETAEQIANALVTRGLAACVNLAPSVTSIYEWEGKLETAEEILLLIKTSKHRYTELEQTILSLHPYELPEIIAVPVEQGLSGYLNWVEKCTTSASNS</sequence>
<protein>
    <submittedName>
        <fullName evidence="2">Periplasmic divalent cation tolerance protein CutA</fullName>
    </submittedName>
</protein>
<dbReference type="GO" id="GO:0005507">
    <property type="term" value="F:copper ion binding"/>
    <property type="evidence" value="ECO:0007669"/>
    <property type="project" value="TreeGrafter"/>
</dbReference>
<dbReference type="AlphaFoldDB" id="A0A3B1AWM4"/>
<organism evidence="2">
    <name type="scientific">hydrothermal vent metagenome</name>
    <dbReference type="NCBI Taxonomy" id="652676"/>
    <lineage>
        <taxon>unclassified sequences</taxon>
        <taxon>metagenomes</taxon>
        <taxon>ecological metagenomes</taxon>
    </lineage>
</organism>
<name>A0A3B1AWM4_9ZZZZ</name>
<comment type="similarity">
    <text evidence="1">Belongs to the CutA family.</text>
</comment>
<dbReference type="Pfam" id="PF03091">
    <property type="entry name" value="CutA1"/>
    <property type="match status" value="1"/>
</dbReference>
<dbReference type="EMBL" id="UOFX01000011">
    <property type="protein sequence ID" value="VAX06151.1"/>
    <property type="molecule type" value="Genomic_DNA"/>
</dbReference>
<evidence type="ECO:0000313" key="2">
    <source>
        <dbReference type="EMBL" id="VAX06151.1"/>
    </source>
</evidence>
<dbReference type="PANTHER" id="PTHR23419:SF8">
    <property type="entry name" value="FI09726P"/>
    <property type="match status" value="1"/>
</dbReference>
<dbReference type="InterPro" id="IPR011322">
    <property type="entry name" value="N-reg_PII-like_a/b"/>
</dbReference>
<reference evidence="2" key="1">
    <citation type="submission" date="2018-06" db="EMBL/GenBank/DDBJ databases">
        <authorList>
            <person name="Zhirakovskaya E."/>
        </authorList>
    </citation>
    <scope>NUCLEOTIDE SEQUENCE</scope>
</reference>
<proteinExistence type="inferred from homology"/>
<dbReference type="SUPFAM" id="SSF54913">
    <property type="entry name" value="GlnB-like"/>
    <property type="match status" value="1"/>
</dbReference>
<dbReference type="InterPro" id="IPR004323">
    <property type="entry name" value="Ion_tolerance_CutA"/>
</dbReference>